<dbReference type="Proteomes" id="UP000069272">
    <property type="component" value="Unassembled WGS sequence"/>
</dbReference>
<dbReference type="AlphaFoldDB" id="A0A182FZ75"/>
<keyword evidence="2" id="KW-1185">Reference proteome</keyword>
<name>A0A182FZ75_ANOAL</name>
<reference evidence="2" key="1">
    <citation type="journal article" date="2017" name="G3 (Bethesda)">
        <title>The Physical Genome Mapping of Anopheles albimanus Corrected Scaffold Misassemblies and Identified Interarm Rearrangements in Genus Anopheles.</title>
        <authorList>
            <person name="Artemov G.N."/>
            <person name="Peery A.N."/>
            <person name="Jiang X."/>
            <person name="Tu Z."/>
            <person name="Stegniy V.N."/>
            <person name="Sharakhova M.V."/>
            <person name="Sharakhov I.V."/>
        </authorList>
    </citation>
    <scope>NUCLEOTIDE SEQUENCE [LARGE SCALE GENOMIC DNA]</scope>
    <source>
        <strain evidence="2">STECLA/ALBI9_A</strain>
    </source>
</reference>
<accession>A0A182FZ75</accession>
<organism evidence="1 2">
    <name type="scientific">Anopheles albimanus</name>
    <name type="common">New world malaria mosquito</name>
    <dbReference type="NCBI Taxonomy" id="7167"/>
    <lineage>
        <taxon>Eukaryota</taxon>
        <taxon>Metazoa</taxon>
        <taxon>Ecdysozoa</taxon>
        <taxon>Arthropoda</taxon>
        <taxon>Hexapoda</taxon>
        <taxon>Insecta</taxon>
        <taxon>Pterygota</taxon>
        <taxon>Neoptera</taxon>
        <taxon>Endopterygota</taxon>
        <taxon>Diptera</taxon>
        <taxon>Nematocera</taxon>
        <taxon>Culicoidea</taxon>
        <taxon>Culicidae</taxon>
        <taxon>Anophelinae</taxon>
        <taxon>Anopheles</taxon>
    </lineage>
</organism>
<dbReference type="EnsemblMetazoa" id="AALB014894-RA">
    <property type="protein sequence ID" value="AALB014894-PA"/>
    <property type="gene ID" value="AALB014894"/>
</dbReference>
<reference evidence="1" key="2">
    <citation type="submission" date="2022-08" db="UniProtKB">
        <authorList>
            <consortium name="EnsemblMetazoa"/>
        </authorList>
    </citation>
    <scope>IDENTIFICATION</scope>
    <source>
        <strain evidence="1">STECLA/ALBI9_A</strain>
    </source>
</reference>
<protein>
    <submittedName>
        <fullName evidence="1">Uncharacterized protein</fullName>
    </submittedName>
</protein>
<proteinExistence type="predicted"/>
<evidence type="ECO:0000313" key="2">
    <source>
        <dbReference type="Proteomes" id="UP000069272"/>
    </source>
</evidence>
<sequence length="37" mass="4357">MARSQRPVGLRPQPRRRNVLLKTSDKCQILQPRVKVM</sequence>
<dbReference type="VEuPathDB" id="VectorBase:AALB014894"/>
<evidence type="ECO:0000313" key="1">
    <source>
        <dbReference type="EnsemblMetazoa" id="AALB014894-PA"/>
    </source>
</evidence>